<dbReference type="PRINTS" id="PR02050">
    <property type="entry name" value="B14GALTRFASE"/>
</dbReference>
<keyword evidence="8" id="KW-1133">Transmembrane helix</keyword>
<sequence>MLCNLIECHVFFQAGTGPFNRAKLLNVGVHEAMKDNDWDCLLLHNMDLIPENDYNLYVCDKYYPKHLSTAVDKLYRLPYSSVFGGVTALTPDHYMKINGFPNTYWERLDEDDDIAKRIHIAGMKIIQVPLHVGRYKMMGYGQTASPLLNLKRPAELHTSQTWKDDGTNSLVFKLLEKKKKHLYTDIMVDIGATPALPPPSRKKKNNP</sequence>
<keyword evidence="5" id="KW-0808">Transferase</keyword>
<evidence type="ECO:0000256" key="8">
    <source>
        <dbReference type="ARBA" id="ARBA00022989"/>
    </source>
</evidence>
<keyword evidence="9" id="KW-0472">Membrane</keyword>
<dbReference type="Proteomes" id="UP000694406">
    <property type="component" value="Unplaced"/>
</dbReference>
<evidence type="ECO:0000256" key="2">
    <source>
        <dbReference type="ARBA" id="ARBA00004922"/>
    </source>
</evidence>
<dbReference type="UniPathway" id="UPA00378"/>
<evidence type="ECO:0000256" key="3">
    <source>
        <dbReference type="ARBA" id="ARBA00005735"/>
    </source>
</evidence>
<keyword evidence="11" id="KW-0464">Manganese</keyword>
<proteinExistence type="inferred from homology"/>
<keyword evidence="6" id="KW-0812">Transmembrane</keyword>
<dbReference type="InterPro" id="IPR027791">
    <property type="entry name" value="Galactosyl_T_C"/>
</dbReference>
<evidence type="ECO:0000256" key="6">
    <source>
        <dbReference type="ARBA" id="ARBA00022692"/>
    </source>
</evidence>
<keyword evidence="15" id="KW-1185">Reference proteome</keyword>
<evidence type="ECO:0000256" key="10">
    <source>
        <dbReference type="ARBA" id="ARBA00023180"/>
    </source>
</evidence>
<reference evidence="14" key="1">
    <citation type="submission" date="2025-08" db="UniProtKB">
        <authorList>
            <consortium name="Ensembl"/>
        </authorList>
    </citation>
    <scope>IDENTIFICATION</scope>
</reference>
<evidence type="ECO:0000313" key="14">
    <source>
        <dbReference type="Ensembl" id="ENSLLTP00000021841.1"/>
    </source>
</evidence>
<dbReference type="GO" id="GO:0005975">
    <property type="term" value="P:carbohydrate metabolic process"/>
    <property type="evidence" value="ECO:0007669"/>
    <property type="project" value="InterPro"/>
</dbReference>
<evidence type="ECO:0000256" key="1">
    <source>
        <dbReference type="ARBA" id="ARBA00004323"/>
    </source>
</evidence>
<evidence type="ECO:0008006" key="16">
    <source>
        <dbReference type="Google" id="ProtNLM"/>
    </source>
</evidence>
<dbReference type="GO" id="GO:0008378">
    <property type="term" value="F:galactosyltransferase activity"/>
    <property type="evidence" value="ECO:0007669"/>
    <property type="project" value="TreeGrafter"/>
</dbReference>
<evidence type="ECO:0000256" key="5">
    <source>
        <dbReference type="ARBA" id="ARBA00022679"/>
    </source>
</evidence>
<dbReference type="Ensembl" id="ENSLLTT00000022653.1">
    <property type="protein sequence ID" value="ENSLLTP00000021841.1"/>
    <property type="gene ID" value="ENSLLTG00000016296.1"/>
</dbReference>
<dbReference type="Gene3D" id="3.90.550.10">
    <property type="entry name" value="Spore Coat Polysaccharide Biosynthesis Protein SpsA, Chain A"/>
    <property type="match status" value="1"/>
</dbReference>
<name>A0A8C5SWT8_LATLA</name>
<comment type="subcellular location">
    <subcellularLocation>
        <location evidence="1">Golgi apparatus membrane</location>
        <topology evidence="1">Single-pass type II membrane protein</topology>
    </subcellularLocation>
</comment>
<evidence type="ECO:0000256" key="7">
    <source>
        <dbReference type="ARBA" id="ARBA00022968"/>
    </source>
</evidence>
<evidence type="ECO:0000256" key="4">
    <source>
        <dbReference type="ARBA" id="ARBA00022676"/>
    </source>
</evidence>
<dbReference type="SUPFAM" id="SSF53448">
    <property type="entry name" value="Nucleotide-diphospho-sugar transferases"/>
    <property type="match status" value="1"/>
</dbReference>
<evidence type="ECO:0000256" key="11">
    <source>
        <dbReference type="ARBA" id="ARBA00023211"/>
    </source>
</evidence>
<comment type="pathway">
    <text evidence="2">Protein modification; protein glycosylation.</text>
</comment>
<keyword evidence="4" id="KW-0328">Glycosyltransferase</keyword>
<organism evidence="14 15">
    <name type="scientific">Laticauda laticaudata</name>
    <name type="common">Blue-ringed sea krait</name>
    <name type="synonym">Blue-lipped sea krait</name>
    <dbReference type="NCBI Taxonomy" id="8630"/>
    <lineage>
        <taxon>Eukaryota</taxon>
        <taxon>Metazoa</taxon>
        <taxon>Chordata</taxon>
        <taxon>Craniata</taxon>
        <taxon>Vertebrata</taxon>
        <taxon>Euteleostomi</taxon>
        <taxon>Lepidosauria</taxon>
        <taxon>Squamata</taxon>
        <taxon>Bifurcata</taxon>
        <taxon>Unidentata</taxon>
        <taxon>Episquamata</taxon>
        <taxon>Toxicofera</taxon>
        <taxon>Serpentes</taxon>
        <taxon>Colubroidea</taxon>
        <taxon>Elapidae</taxon>
        <taxon>Laticaudinae</taxon>
        <taxon>Laticauda</taxon>
    </lineage>
</organism>
<evidence type="ECO:0000256" key="9">
    <source>
        <dbReference type="ARBA" id="ARBA00023136"/>
    </source>
</evidence>
<evidence type="ECO:0000259" key="12">
    <source>
        <dbReference type="Pfam" id="PF02709"/>
    </source>
</evidence>
<dbReference type="InterPro" id="IPR029044">
    <property type="entry name" value="Nucleotide-diphossugar_trans"/>
</dbReference>
<evidence type="ECO:0000259" key="13">
    <source>
        <dbReference type="Pfam" id="PF13733"/>
    </source>
</evidence>
<keyword evidence="7" id="KW-0735">Signal-anchor</keyword>
<dbReference type="Pfam" id="PF02709">
    <property type="entry name" value="Glyco_transf_7C"/>
    <property type="match status" value="1"/>
</dbReference>
<dbReference type="InterPro" id="IPR003859">
    <property type="entry name" value="Galactosyl_T"/>
</dbReference>
<feature type="domain" description="Galactosyltransferase N-terminal" evidence="13">
    <location>
        <begin position="9"/>
        <end position="60"/>
    </location>
</feature>
<dbReference type="GO" id="GO:0000139">
    <property type="term" value="C:Golgi membrane"/>
    <property type="evidence" value="ECO:0007669"/>
    <property type="project" value="UniProtKB-SubCell"/>
</dbReference>
<dbReference type="PANTHER" id="PTHR19300:SF42">
    <property type="entry name" value="BETA-1,4-GALACTOSYLTRANSFERASE"/>
    <property type="match status" value="1"/>
</dbReference>
<accession>A0A8C5SWT8</accession>
<evidence type="ECO:0000313" key="15">
    <source>
        <dbReference type="Proteomes" id="UP000694406"/>
    </source>
</evidence>
<dbReference type="PANTHER" id="PTHR19300">
    <property type="entry name" value="BETA-1,4-GALACTOSYLTRANSFERASE"/>
    <property type="match status" value="1"/>
</dbReference>
<dbReference type="AlphaFoldDB" id="A0A8C5SWT8"/>
<dbReference type="Pfam" id="PF13733">
    <property type="entry name" value="Glyco_transf_7N"/>
    <property type="match status" value="1"/>
</dbReference>
<comment type="similarity">
    <text evidence="3">Belongs to the glycosyltransferase 7 family.</text>
</comment>
<dbReference type="InterPro" id="IPR027995">
    <property type="entry name" value="Galactosyl_T_N"/>
</dbReference>
<dbReference type="GeneTree" id="ENSGT00940000166068"/>
<feature type="domain" description="Galactosyltransferase C-terminal" evidence="12">
    <location>
        <begin position="66"/>
        <end position="138"/>
    </location>
</feature>
<reference evidence="14" key="2">
    <citation type="submission" date="2025-09" db="UniProtKB">
        <authorList>
            <consortium name="Ensembl"/>
        </authorList>
    </citation>
    <scope>IDENTIFICATION</scope>
</reference>
<protein>
    <recommendedName>
        <fullName evidence="16">Beta-1,4-galactosyltransferase 3</fullName>
    </recommendedName>
</protein>
<keyword evidence="10" id="KW-0325">Glycoprotein</keyword>